<dbReference type="WBParaSite" id="Csp11.Scaffold630.g20426.t1">
    <property type="protein sequence ID" value="Csp11.Scaffold630.g20426.t1"/>
    <property type="gene ID" value="Csp11.Scaffold630.g20426"/>
</dbReference>
<keyword evidence="2" id="KW-1185">Reference proteome</keyword>
<reference evidence="3" key="1">
    <citation type="submission" date="2016-11" db="UniProtKB">
        <authorList>
            <consortium name="WormBaseParasite"/>
        </authorList>
    </citation>
    <scope>IDENTIFICATION</scope>
</reference>
<dbReference type="STRING" id="1561998.A0A1I7UXV3"/>
<feature type="compositionally biased region" description="Basic and acidic residues" evidence="1">
    <location>
        <begin position="212"/>
        <end position="221"/>
    </location>
</feature>
<dbReference type="AlphaFoldDB" id="A0A1I7UXV3"/>
<evidence type="ECO:0000256" key="1">
    <source>
        <dbReference type="SAM" id="MobiDB-lite"/>
    </source>
</evidence>
<dbReference type="Proteomes" id="UP000095282">
    <property type="component" value="Unplaced"/>
</dbReference>
<evidence type="ECO:0000313" key="3">
    <source>
        <dbReference type="WBParaSite" id="Csp11.Scaffold630.g20426.t1"/>
    </source>
</evidence>
<sequence length="247" mass="26879">MAIQELQEKIKSLTSAASAQASSSKHTIPFSFVMADSRESGIALTTSMANSSPNSTFNLVSPLVNSPAQSLNSSNFHAFFESETTPSTVTEGFNDDLMFNTASSGQSVIANTSNSSAFSIAFNNMFTPTRSTNTSKFVTDHATVNQTVLDKTSASLDNWKLRESSSFETHDISKRDSSLPTGIAAQSSSHLHYAHKNSRFAPPSKQSVTGLDRQKVRDMRRISSQPGYLARRKSINNNRSSFLMQGE</sequence>
<accession>A0A1I7UXV3</accession>
<organism evidence="2 3">
    <name type="scientific">Caenorhabditis tropicalis</name>
    <dbReference type="NCBI Taxonomy" id="1561998"/>
    <lineage>
        <taxon>Eukaryota</taxon>
        <taxon>Metazoa</taxon>
        <taxon>Ecdysozoa</taxon>
        <taxon>Nematoda</taxon>
        <taxon>Chromadorea</taxon>
        <taxon>Rhabditida</taxon>
        <taxon>Rhabditina</taxon>
        <taxon>Rhabditomorpha</taxon>
        <taxon>Rhabditoidea</taxon>
        <taxon>Rhabditidae</taxon>
        <taxon>Peloderinae</taxon>
        <taxon>Caenorhabditis</taxon>
    </lineage>
</organism>
<feature type="compositionally biased region" description="Polar residues" evidence="1">
    <location>
        <begin position="235"/>
        <end position="247"/>
    </location>
</feature>
<name>A0A1I7UXV3_9PELO</name>
<dbReference type="eggNOG" id="KOG4739">
    <property type="taxonomic scope" value="Eukaryota"/>
</dbReference>
<protein>
    <submittedName>
        <fullName evidence="3">BZIP domain-containing protein</fullName>
    </submittedName>
</protein>
<evidence type="ECO:0000313" key="2">
    <source>
        <dbReference type="Proteomes" id="UP000095282"/>
    </source>
</evidence>
<feature type="region of interest" description="Disordered" evidence="1">
    <location>
        <begin position="199"/>
        <end position="247"/>
    </location>
</feature>
<proteinExistence type="predicted"/>